<protein>
    <submittedName>
        <fullName evidence="1">YokU family protein</fullName>
    </submittedName>
</protein>
<dbReference type="RefSeq" id="WP_307396027.1">
    <property type="nucleotide sequence ID" value="NZ_BAAADK010000014.1"/>
</dbReference>
<evidence type="ECO:0000313" key="1">
    <source>
        <dbReference type="EMBL" id="MDQ0167231.1"/>
    </source>
</evidence>
<dbReference type="NCBIfam" id="TIGR03831">
    <property type="entry name" value="YgiT_finger"/>
    <property type="match status" value="1"/>
</dbReference>
<name>A0ABT9W1Y5_9BACI</name>
<reference evidence="1 2" key="1">
    <citation type="submission" date="2023-07" db="EMBL/GenBank/DDBJ databases">
        <title>Genomic Encyclopedia of Type Strains, Phase IV (KMG-IV): sequencing the most valuable type-strain genomes for metagenomic binning, comparative biology and taxonomic classification.</title>
        <authorList>
            <person name="Goeker M."/>
        </authorList>
    </citation>
    <scope>NUCLEOTIDE SEQUENCE [LARGE SCALE GENOMIC DNA]</scope>
    <source>
        <strain evidence="1 2">DSM 12751</strain>
    </source>
</reference>
<accession>A0ABT9W1Y5</accession>
<comment type="caution">
    <text evidence="1">The sequence shown here is derived from an EMBL/GenBank/DDBJ whole genome shotgun (WGS) entry which is preliminary data.</text>
</comment>
<evidence type="ECO:0000313" key="2">
    <source>
        <dbReference type="Proteomes" id="UP001235840"/>
    </source>
</evidence>
<dbReference type="EMBL" id="JAUSTY010000014">
    <property type="protein sequence ID" value="MDQ0167231.1"/>
    <property type="molecule type" value="Genomic_DNA"/>
</dbReference>
<organism evidence="1 2">
    <name type="scientific">Caldalkalibacillus horti</name>
    <dbReference type="NCBI Taxonomy" id="77523"/>
    <lineage>
        <taxon>Bacteria</taxon>
        <taxon>Bacillati</taxon>
        <taxon>Bacillota</taxon>
        <taxon>Bacilli</taxon>
        <taxon>Bacillales</taxon>
        <taxon>Bacillaceae</taxon>
        <taxon>Caldalkalibacillus</taxon>
    </lineage>
</organism>
<gene>
    <name evidence="1" type="ORF">J2S11_003156</name>
</gene>
<dbReference type="InterPro" id="IPR035944">
    <property type="entry name" value="YfbM-like_sf"/>
</dbReference>
<sequence>MKCEWCEQEGAVEVKKDCTWIEPAGKATVVVEQVPAIDCSICQDIYITDELTEEVEEALNSVDLEELGEAFSYEELMNAPRLSIFDLYKKESEHKGHSRASGACKF</sequence>
<proteinExistence type="predicted"/>
<dbReference type="Proteomes" id="UP001235840">
    <property type="component" value="Unassembled WGS sequence"/>
</dbReference>
<dbReference type="SUPFAM" id="SSF111069">
    <property type="entry name" value="Hypothetical protein yfbM"/>
    <property type="match status" value="1"/>
</dbReference>
<dbReference type="InterPro" id="IPR022451">
    <property type="entry name" value="CHP03829_YokU"/>
</dbReference>
<keyword evidence="2" id="KW-1185">Reference proteome</keyword>
<dbReference type="Pfam" id="PF14122">
    <property type="entry name" value="YokU"/>
    <property type="match status" value="1"/>
</dbReference>
<dbReference type="InterPro" id="IPR022453">
    <property type="entry name" value="Znf_MqsA-type"/>
</dbReference>